<dbReference type="PANTHER" id="PTHR32063">
    <property type="match status" value="1"/>
</dbReference>
<keyword evidence="1" id="KW-1133">Transmembrane helix</keyword>
<organism evidence="2">
    <name type="scientific">termite gut metagenome</name>
    <dbReference type="NCBI Taxonomy" id="433724"/>
    <lineage>
        <taxon>unclassified sequences</taxon>
        <taxon>metagenomes</taxon>
        <taxon>organismal metagenomes</taxon>
    </lineage>
</organism>
<dbReference type="Pfam" id="PF00873">
    <property type="entry name" value="ACR_tran"/>
    <property type="match status" value="1"/>
</dbReference>
<dbReference type="Gene3D" id="3.30.70.1440">
    <property type="entry name" value="Multidrug efflux transporter AcrB pore domain"/>
    <property type="match status" value="1"/>
</dbReference>
<feature type="non-terminal residue" evidence="2">
    <location>
        <position position="273"/>
    </location>
</feature>
<gene>
    <name evidence="2" type="ORF">EZS27_040144</name>
</gene>
<proteinExistence type="predicted"/>
<dbReference type="SUPFAM" id="SSF82714">
    <property type="entry name" value="Multidrug efflux transporter AcrB TolC docking domain, DN and DC subdomains"/>
    <property type="match status" value="1"/>
</dbReference>
<evidence type="ECO:0000313" key="2">
    <source>
        <dbReference type="EMBL" id="KAA6308178.1"/>
    </source>
</evidence>
<dbReference type="Gene3D" id="3.30.70.1430">
    <property type="entry name" value="Multidrug efflux transporter AcrB pore domain"/>
    <property type="match status" value="1"/>
</dbReference>
<dbReference type="PANTHER" id="PTHR32063:SF0">
    <property type="entry name" value="SWARMING MOTILITY PROTEIN SWRC"/>
    <property type="match status" value="1"/>
</dbReference>
<feature type="transmembrane region" description="Helical" evidence="1">
    <location>
        <begin position="253"/>
        <end position="272"/>
    </location>
</feature>
<dbReference type="AlphaFoldDB" id="A0A5J4PH48"/>
<comment type="caution">
    <text evidence="2">The sequence shown here is derived from an EMBL/GenBank/DDBJ whole genome shotgun (WGS) entry which is preliminary data.</text>
</comment>
<dbReference type="Gene3D" id="1.20.1640.10">
    <property type="entry name" value="Multidrug efflux transporter AcrB transmembrane domain"/>
    <property type="match status" value="1"/>
</dbReference>
<dbReference type="EMBL" id="SNRY01008655">
    <property type="protein sequence ID" value="KAA6308178.1"/>
    <property type="molecule type" value="Genomic_DNA"/>
</dbReference>
<feature type="non-terminal residue" evidence="2">
    <location>
        <position position="1"/>
    </location>
</feature>
<dbReference type="InterPro" id="IPR027463">
    <property type="entry name" value="AcrB_DN_DC_subdom"/>
</dbReference>
<keyword evidence="1" id="KW-0812">Transmembrane</keyword>
<name>A0A5J4PH48_9ZZZZ</name>
<accession>A0A5J4PH48</accession>
<sequence length="273" mass="29296">NVGSSGARFGNSSKNNATSISVKMVDKDKRNINVYDFSQQVKAEIMRIPGVRARVSVASISGGASEPIQLIVQGADFEDVKQSATMLLDIIRKTPGTTDAKFSIDDPRQEVQIKLDRAKMAKMGLSSSDVGSALRVALAGNDDSKYSDANFEYNIRIGIDDFDKTQAEDIARLTFLNKKGKLIELRQIADVSYGLGPSTLERTDRISSITVKSNVVGRPSGTVGAEIMSAMQGKIPEGITIGTAGVMEQQSSAFGSLAFAFLAAIVMIYLIMV</sequence>
<dbReference type="GO" id="GO:0005886">
    <property type="term" value="C:plasma membrane"/>
    <property type="evidence" value="ECO:0007669"/>
    <property type="project" value="TreeGrafter"/>
</dbReference>
<dbReference type="GO" id="GO:0042910">
    <property type="term" value="F:xenobiotic transmembrane transporter activity"/>
    <property type="evidence" value="ECO:0007669"/>
    <property type="project" value="TreeGrafter"/>
</dbReference>
<evidence type="ECO:0000256" key="1">
    <source>
        <dbReference type="SAM" id="Phobius"/>
    </source>
</evidence>
<dbReference type="Gene3D" id="3.30.2090.10">
    <property type="entry name" value="Multidrug efflux transporter AcrB TolC docking domain, DN and DC subdomains"/>
    <property type="match status" value="1"/>
</dbReference>
<reference evidence="2" key="1">
    <citation type="submission" date="2019-03" db="EMBL/GenBank/DDBJ databases">
        <title>Single cell metagenomics reveals metabolic interactions within the superorganism composed of flagellate Streblomastix strix and complex community of Bacteroidetes bacteria on its surface.</title>
        <authorList>
            <person name="Treitli S.C."/>
            <person name="Kolisko M."/>
            <person name="Husnik F."/>
            <person name="Keeling P."/>
            <person name="Hampl V."/>
        </authorList>
    </citation>
    <scope>NUCLEOTIDE SEQUENCE</scope>
    <source>
        <strain evidence="2">STM</strain>
    </source>
</reference>
<keyword evidence="1" id="KW-0472">Membrane</keyword>
<protein>
    <submittedName>
        <fullName evidence="2">Cobalt-zinc-cadmium resistance protein CzcA</fullName>
    </submittedName>
</protein>
<dbReference type="InterPro" id="IPR001036">
    <property type="entry name" value="Acrflvin-R"/>
</dbReference>